<dbReference type="AlphaFoldDB" id="A0A966DQB9"/>
<accession>A0A966DQB9</accession>
<keyword evidence="2" id="KW-1185">Reference proteome</keyword>
<gene>
    <name evidence="1" type="ORF">GSY63_00770</name>
</gene>
<name>A0A966DQB9_9SPHI</name>
<dbReference type="Proteomes" id="UP000638732">
    <property type="component" value="Unassembled WGS sequence"/>
</dbReference>
<comment type="caution">
    <text evidence="1">The sequence shown here is derived from an EMBL/GenBank/DDBJ whole genome shotgun (WGS) entry which is preliminary data.</text>
</comment>
<evidence type="ECO:0000313" key="1">
    <source>
        <dbReference type="EMBL" id="NCD67883.1"/>
    </source>
</evidence>
<proteinExistence type="predicted"/>
<reference evidence="1" key="2">
    <citation type="submission" date="2020-10" db="EMBL/GenBank/DDBJ databases">
        <title>Mucilaginibacter sp. nov., isolated from soil.</title>
        <authorList>
            <person name="Jeon C.O."/>
        </authorList>
    </citation>
    <scope>NUCLEOTIDE SEQUENCE</scope>
    <source>
        <strain evidence="1">R11</strain>
    </source>
</reference>
<sequence>MKRNANPETVLPADLFFYTIPYGNPDMMLYKETMYEHFGHTLPNKRHSLRTQTTCLSYHDDLFTVTVQLPVDERRKLFIHVGRNALEVACECGMPGEHLCAHAYYSIMDLMHYKNTSLKDYYWAGLQSEIKGKHRFLDVQINSGNIKIKPKQVFGNLYKSGLGFEGADKLNLKTYPIKPKTDSNRNVLGFALLYFSGGSIAKLPILIPFTATTNKSGTDIAYYDYYLRSDRPYTYNGEMTTEQLMLCEFCYEMFRLTKKTGKQPYSNNPSEEWVKALPNLFKLWQRALPLLSQERFLKSCINYGTWNDKPRKFDMKDCRIYAKSFSIGFILKDRCDYFTLEKMIKVSETDSSEDLWKMPLFVFNWREGNYYLVDSLRDEEVLNWVYRFSNKMTIMRADLNDLHNRFIAELSSNYEVLYLPYKGKKPQAYNSFVAISDPENS</sequence>
<reference evidence="1" key="1">
    <citation type="submission" date="2020-01" db="EMBL/GenBank/DDBJ databases">
        <authorList>
            <person name="Seo Y.L."/>
        </authorList>
    </citation>
    <scope>NUCLEOTIDE SEQUENCE</scope>
    <source>
        <strain evidence="1">R11</strain>
    </source>
</reference>
<evidence type="ECO:0008006" key="3">
    <source>
        <dbReference type="Google" id="ProtNLM"/>
    </source>
</evidence>
<dbReference type="RefSeq" id="WP_166583910.1">
    <property type="nucleotide sequence ID" value="NZ_WWEO01000030.1"/>
</dbReference>
<organism evidence="1 2">
    <name type="scientific">Mucilaginibacter agri</name>
    <dbReference type="NCBI Taxonomy" id="2695265"/>
    <lineage>
        <taxon>Bacteria</taxon>
        <taxon>Pseudomonadati</taxon>
        <taxon>Bacteroidota</taxon>
        <taxon>Sphingobacteriia</taxon>
        <taxon>Sphingobacteriales</taxon>
        <taxon>Sphingobacteriaceae</taxon>
        <taxon>Mucilaginibacter</taxon>
    </lineage>
</organism>
<evidence type="ECO:0000313" key="2">
    <source>
        <dbReference type="Proteomes" id="UP000638732"/>
    </source>
</evidence>
<protein>
    <recommendedName>
        <fullName evidence="3">SWIM-type domain-containing protein</fullName>
    </recommendedName>
</protein>
<dbReference type="EMBL" id="WWEO01000030">
    <property type="protein sequence ID" value="NCD67883.1"/>
    <property type="molecule type" value="Genomic_DNA"/>
</dbReference>